<dbReference type="GO" id="GO:0004674">
    <property type="term" value="F:protein serine/threonine kinase activity"/>
    <property type="evidence" value="ECO:0007669"/>
    <property type="project" value="TreeGrafter"/>
</dbReference>
<dbReference type="CDD" id="cd14014">
    <property type="entry name" value="STKc_PknB_like"/>
    <property type="match status" value="1"/>
</dbReference>
<accession>A6DF68</accession>
<dbReference type="Gene3D" id="1.10.510.10">
    <property type="entry name" value="Transferase(Phosphotransferase) domain 1"/>
    <property type="match status" value="1"/>
</dbReference>
<keyword evidence="2" id="KW-0547">Nucleotide-binding</keyword>
<dbReference type="eggNOG" id="COG0515">
    <property type="taxonomic scope" value="Bacteria"/>
</dbReference>
<dbReference type="SMART" id="SM00220">
    <property type="entry name" value="S_TKc"/>
    <property type="match status" value="1"/>
</dbReference>
<gene>
    <name evidence="7" type="ORF">LNTAR_16898</name>
</gene>
<evidence type="ECO:0000259" key="6">
    <source>
        <dbReference type="PROSITE" id="PS50011"/>
    </source>
</evidence>
<sequence length="661" mass="75849">MAHNVNFEEKIKLYDIAMFTTRENDLDESNFLLFEEKHNRYCHREIIGSGMMKQISRVYDNFTCRDVAIAHVNENFSGNTLDSFLHEARLVAHLDHPNIVTIYDIGHDPEQGPYFTMDLKSGTSLDRLLRKVNKESGALVQAQRLYMLEIFLKICDAVSYAHSHDIIHLDLKPGNIQVGDHGEVIVFDWGLAKVLKKLELSDVADERYNENLVINQNNSNSISGTPGYMAPEQCLLNEEKTKQTDIYALGIILYEISTLKPPFTGSSLKTVLQETIDGTIISPPSKEFTISDSLEAIIMKAVQREPSKRFSSVDELIDDLRKYKQGYTTSSEKSGFFKELKRFVLRNTTICLIVVLSLITITITTSLYVSHLAESRKAENHARMAAETARYETEKTLRLLREETASREFMRDRYLDDLSSQYKVFGTTNYTVSLRHTLNKELMANRYALEKKPDNNDLLRAKGHLMFIRQSYLEAKQALSKYHKDFYLYQIIQGAFSTDSIPKKSLHVSINDFISIIRQIRLQTNGHMPPAMLNRTLMYDLEVRKDLTGYEQVVKELLKSFNPNWDDKGFEYNSQTKVLKLIGPKLNVLYYDKVPAESFSLLRGLEIKKIILSHVLIADESQIIQLINENSTLEELELFKSQYSAAVLSTLKSKINLSVKH</sequence>
<reference evidence="7 8" key="1">
    <citation type="journal article" date="2010" name="J. Bacteriol.">
        <title>Genome sequence of Lentisphaera araneosa HTCC2155T, the type species of the order Lentisphaerales in the phylum Lentisphaerae.</title>
        <authorList>
            <person name="Thrash J.C."/>
            <person name="Cho J.C."/>
            <person name="Vergin K.L."/>
            <person name="Morris R.M."/>
            <person name="Giovannoni S.J."/>
        </authorList>
    </citation>
    <scope>NUCLEOTIDE SEQUENCE [LARGE SCALE GENOMIC DNA]</scope>
    <source>
        <strain evidence="7 8">HTCC2155</strain>
    </source>
</reference>
<evidence type="ECO:0000256" key="2">
    <source>
        <dbReference type="ARBA" id="ARBA00022741"/>
    </source>
</evidence>
<evidence type="ECO:0000313" key="7">
    <source>
        <dbReference type="EMBL" id="EDM29448.1"/>
    </source>
</evidence>
<dbReference type="AlphaFoldDB" id="A6DF68"/>
<keyword evidence="1" id="KW-0808">Transferase</keyword>
<evidence type="ECO:0000256" key="5">
    <source>
        <dbReference type="SAM" id="Phobius"/>
    </source>
</evidence>
<dbReference type="Gene3D" id="3.30.200.20">
    <property type="entry name" value="Phosphorylase Kinase, domain 1"/>
    <property type="match status" value="1"/>
</dbReference>
<dbReference type="Proteomes" id="UP000004947">
    <property type="component" value="Unassembled WGS sequence"/>
</dbReference>
<dbReference type="Pfam" id="PF00069">
    <property type="entry name" value="Pkinase"/>
    <property type="match status" value="1"/>
</dbReference>
<dbReference type="SUPFAM" id="SSF56112">
    <property type="entry name" value="Protein kinase-like (PK-like)"/>
    <property type="match status" value="1"/>
</dbReference>
<dbReference type="OrthoDB" id="9801841at2"/>
<keyword evidence="8" id="KW-1185">Reference proteome</keyword>
<comment type="caution">
    <text evidence="7">The sequence shown here is derived from an EMBL/GenBank/DDBJ whole genome shotgun (WGS) entry which is preliminary data.</text>
</comment>
<feature type="transmembrane region" description="Helical" evidence="5">
    <location>
        <begin position="343"/>
        <end position="369"/>
    </location>
</feature>
<evidence type="ECO:0000256" key="1">
    <source>
        <dbReference type="ARBA" id="ARBA00022679"/>
    </source>
</evidence>
<dbReference type="PANTHER" id="PTHR43289">
    <property type="entry name" value="MITOGEN-ACTIVATED PROTEIN KINASE KINASE KINASE 20-RELATED"/>
    <property type="match status" value="1"/>
</dbReference>
<dbReference type="InterPro" id="IPR011009">
    <property type="entry name" value="Kinase-like_dom_sf"/>
</dbReference>
<dbReference type="STRING" id="313628.LNTAR_16898"/>
<dbReference type="PROSITE" id="PS50011">
    <property type="entry name" value="PROTEIN_KINASE_DOM"/>
    <property type="match status" value="1"/>
</dbReference>
<evidence type="ECO:0000313" key="8">
    <source>
        <dbReference type="Proteomes" id="UP000004947"/>
    </source>
</evidence>
<protein>
    <submittedName>
        <fullName evidence="7">PknB</fullName>
    </submittedName>
</protein>
<keyword evidence="5" id="KW-1133">Transmembrane helix</keyword>
<proteinExistence type="predicted"/>
<dbReference type="PANTHER" id="PTHR43289:SF6">
    <property type="entry name" value="SERINE_THREONINE-PROTEIN KINASE NEKL-3"/>
    <property type="match status" value="1"/>
</dbReference>
<dbReference type="InterPro" id="IPR000719">
    <property type="entry name" value="Prot_kinase_dom"/>
</dbReference>
<keyword evidence="5" id="KW-0812">Transmembrane</keyword>
<evidence type="ECO:0000256" key="3">
    <source>
        <dbReference type="ARBA" id="ARBA00022777"/>
    </source>
</evidence>
<evidence type="ECO:0000256" key="4">
    <source>
        <dbReference type="ARBA" id="ARBA00022840"/>
    </source>
</evidence>
<keyword evidence="4" id="KW-0067">ATP-binding</keyword>
<dbReference type="RefSeq" id="WP_007276570.1">
    <property type="nucleotide sequence ID" value="NZ_ABCK01000001.1"/>
</dbReference>
<feature type="domain" description="Protein kinase" evidence="6">
    <location>
        <begin position="41"/>
        <end position="321"/>
    </location>
</feature>
<keyword evidence="5" id="KW-0472">Membrane</keyword>
<dbReference type="GO" id="GO:0005524">
    <property type="term" value="F:ATP binding"/>
    <property type="evidence" value="ECO:0007669"/>
    <property type="project" value="UniProtKB-KW"/>
</dbReference>
<keyword evidence="3" id="KW-0418">Kinase</keyword>
<organism evidence="7 8">
    <name type="scientific">Lentisphaera araneosa HTCC2155</name>
    <dbReference type="NCBI Taxonomy" id="313628"/>
    <lineage>
        <taxon>Bacteria</taxon>
        <taxon>Pseudomonadati</taxon>
        <taxon>Lentisphaerota</taxon>
        <taxon>Lentisphaeria</taxon>
        <taxon>Lentisphaerales</taxon>
        <taxon>Lentisphaeraceae</taxon>
        <taxon>Lentisphaera</taxon>
    </lineage>
</organism>
<dbReference type="EMBL" id="ABCK01000001">
    <property type="protein sequence ID" value="EDM29448.1"/>
    <property type="molecule type" value="Genomic_DNA"/>
</dbReference>
<name>A6DF68_9BACT</name>